<evidence type="ECO:0000313" key="2">
    <source>
        <dbReference type="Proteomes" id="UP000289738"/>
    </source>
</evidence>
<protein>
    <submittedName>
        <fullName evidence="1">Uncharacterized protein</fullName>
    </submittedName>
</protein>
<dbReference type="Proteomes" id="UP000289738">
    <property type="component" value="Chromosome B02"/>
</dbReference>
<evidence type="ECO:0000313" key="1">
    <source>
        <dbReference type="EMBL" id="RYR23931.1"/>
    </source>
</evidence>
<keyword evidence="2" id="KW-1185">Reference proteome</keyword>
<name>A0A445ABR9_ARAHY</name>
<dbReference type="EMBL" id="SDMP01000012">
    <property type="protein sequence ID" value="RYR23931.1"/>
    <property type="molecule type" value="Genomic_DNA"/>
</dbReference>
<dbReference type="AlphaFoldDB" id="A0A445ABR9"/>
<organism evidence="1 2">
    <name type="scientific">Arachis hypogaea</name>
    <name type="common">Peanut</name>
    <dbReference type="NCBI Taxonomy" id="3818"/>
    <lineage>
        <taxon>Eukaryota</taxon>
        <taxon>Viridiplantae</taxon>
        <taxon>Streptophyta</taxon>
        <taxon>Embryophyta</taxon>
        <taxon>Tracheophyta</taxon>
        <taxon>Spermatophyta</taxon>
        <taxon>Magnoliopsida</taxon>
        <taxon>eudicotyledons</taxon>
        <taxon>Gunneridae</taxon>
        <taxon>Pentapetalae</taxon>
        <taxon>rosids</taxon>
        <taxon>fabids</taxon>
        <taxon>Fabales</taxon>
        <taxon>Fabaceae</taxon>
        <taxon>Papilionoideae</taxon>
        <taxon>50 kb inversion clade</taxon>
        <taxon>dalbergioids sensu lato</taxon>
        <taxon>Dalbergieae</taxon>
        <taxon>Pterocarpus clade</taxon>
        <taxon>Arachis</taxon>
    </lineage>
</organism>
<comment type="caution">
    <text evidence="1">The sequence shown here is derived from an EMBL/GenBank/DDBJ whole genome shotgun (WGS) entry which is preliminary data.</text>
</comment>
<gene>
    <name evidence="1" type="ORF">Ahy_B02g057413</name>
</gene>
<reference evidence="1 2" key="1">
    <citation type="submission" date="2019-01" db="EMBL/GenBank/DDBJ databases">
        <title>Sequencing of cultivated peanut Arachis hypogaea provides insights into genome evolution and oil improvement.</title>
        <authorList>
            <person name="Chen X."/>
        </authorList>
    </citation>
    <scope>NUCLEOTIDE SEQUENCE [LARGE SCALE GENOMIC DNA]</scope>
    <source>
        <strain evidence="2">cv. Fuhuasheng</strain>
        <tissue evidence="1">Leaves</tissue>
    </source>
</reference>
<proteinExistence type="predicted"/>
<accession>A0A445ABR9</accession>
<sequence>MQLRVETTSATRLCIKAYAHNSISLQTILTIVLHFHHHRNLTRYFRTLFLSKLSSPSFSTSIVTEIPYSTTNGVASPAALCLDDRLTTVGGRLRYPPEAPFFSSPFATSASPPPPCLIRSALSFVAVPLLSSLSLSSVAVLATTQTASK</sequence>